<dbReference type="Pfam" id="PF01569">
    <property type="entry name" value="PAP2"/>
    <property type="match status" value="1"/>
</dbReference>
<feature type="domain" description="Phosphatidic acid phosphatase type 2/haloperoxidase" evidence="2">
    <location>
        <begin position="286"/>
        <end position="413"/>
    </location>
</feature>
<sequence length="426" mass="45299">MTSPVSRRDLLLAGGTIVAASAVGASTTAAATPNLRTHHGGRSGGGVVVAWNQTLLRILRTAGAQPATVHPTRSFAILHAAIHHAVTSSGRSYLLAHPAGAAVAAAAQAAHDVLVALYPAQAASLDRQLAADLATVEQRHAREAGIGVGRLAARRLLDLRRNDGSSATPSPLPAGTEPGQYRPAPPGFLPAVFTHWAHVTPFVVDRVDRFLPEAYPELSSRRYAAATNEVKRLGQDTSTSRTGDQTEQAHFWAAPIWNYWNEITQTVVLAEGKDLAETARIFAHLNLALADAVIAFYDAKYHYRVWRPITAIRLAGDDTNPATEADPAWNSLGTTPPDPAYPGAHSVISQTSATVLTAEFGRGHRLAVTSEVLPGVTRHFATFQAVADEAGLSRIYAGVHTRLDHYAGRKLGHDLARATLSRTTTG</sequence>
<evidence type="ECO:0000256" key="1">
    <source>
        <dbReference type="SAM" id="MobiDB-lite"/>
    </source>
</evidence>
<dbReference type="PANTHER" id="PTHR34599">
    <property type="entry name" value="PEROXIDASE-RELATED"/>
    <property type="match status" value="1"/>
</dbReference>
<organism evidence="3 4">
    <name type="scientific">Kribbella voronezhensis</name>
    <dbReference type="NCBI Taxonomy" id="2512212"/>
    <lineage>
        <taxon>Bacteria</taxon>
        <taxon>Bacillati</taxon>
        <taxon>Actinomycetota</taxon>
        <taxon>Actinomycetes</taxon>
        <taxon>Propionibacteriales</taxon>
        <taxon>Kribbellaceae</taxon>
        <taxon>Kribbella</taxon>
    </lineage>
</organism>
<dbReference type="InterPro" id="IPR052559">
    <property type="entry name" value="V-haloperoxidase"/>
</dbReference>
<proteinExistence type="predicted"/>
<keyword evidence="4" id="KW-1185">Reference proteome</keyword>
<evidence type="ECO:0000259" key="2">
    <source>
        <dbReference type="Pfam" id="PF01569"/>
    </source>
</evidence>
<feature type="region of interest" description="Disordered" evidence="1">
    <location>
        <begin position="161"/>
        <end position="183"/>
    </location>
</feature>
<dbReference type="AlphaFoldDB" id="A0A4R7T7P8"/>
<dbReference type="PROSITE" id="PS51318">
    <property type="entry name" value="TAT"/>
    <property type="match status" value="1"/>
</dbReference>
<dbReference type="CDD" id="cd03398">
    <property type="entry name" value="PAP2_haloperoxidase"/>
    <property type="match status" value="1"/>
</dbReference>
<evidence type="ECO:0000313" key="4">
    <source>
        <dbReference type="Proteomes" id="UP000295151"/>
    </source>
</evidence>
<reference evidence="3 4" key="1">
    <citation type="submission" date="2019-03" db="EMBL/GenBank/DDBJ databases">
        <title>Genomic Encyclopedia of Type Strains, Phase III (KMG-III): the genomes of soil and plant-associated and newly described type strains.</title>
        <authorList>
            <person name="Whitman W."/>
        </authorList>
    </citation>
    <scope>NUCLEOTIDE SEQUENCE [LARGE SCALE GENOMIC DNA]</scope>
    <source>
        <strain evidence="3 4">VKM Ac-2575</strain>
    </source>
</reference>
<dbReference type="InterPro" id="IPR006311">
    <property type="entry name" value="TAT_signal"/>
</dbReference>
<protein>
    <submittedName>
        <fullName evidence="3">PAP2 superfamily protein</fullName>
    </submittedName>
</protein>
<gene>
    <name evidence="3" type="ORF">EV138_1490</name>
</gene>
<dbReference type="OrthoDB" id="103227at2"/>
<dbReference type="Proteomes" id="UP000295151">
    <property type="component" value="Unassembled WGS sequence"/>
</dbReference>
<comment type="caution">
    <text evidence="3">The sequence shown here is derived from an EMBL/GenBank/DDBJ whole genome shotgun (WGS) entry which is preliminary data.</text>
</comment>
<dbReference type="InterPro" id="IPR036938">
    <property type="entry name" value="PAP2/HPO_sf"/>
</dbReference>
<dbReference type="PANTHER" id="PTHR34599:SF1">
    <property type="entry name" value="PHOSPHATIDIC ACID PHOSPHATASE TYPE 2_HALOPEROXIDASE DOMAIN-CONTAINING PROTEIN"/>
    <property type="match status" value="1"/>
</dbReference>
<dbReference type="EMBL" id="SOCE01000001">
    <property type="protein sequence ID" value="TDU87952.1"/>
    <property type="molecule type" value="Genomic_DNA"/>
</dbReference>
<dbReference type="InterPro" id="IPR000326">
    <property type="entry name" value="PAP2/HPO"/>
</dbReference>
<dbReference type="RefSeq" id="WP_133977653.1">
    <property type="nucleotide sequence ID" value="NZ_SOCE01000001.1"/>
</dbReference>
<evidence type="ECO:0000313" key="3">
    <source>
        <dbReference type="EMBL" id="TDU87952.1"/>
    </source>
</evidence>
<name>A0A4R7T7P8_9ACTN</name>
<accession>A0A4R7T7P8</accession>
<dbReference type="Gene3D" id="1.10.606.20">
    <property type="match status" value="1"/>
</dbReference>
<dbReference type="SUPFAM" id="SSF48317">
    <property type="entry name" value="Acid phosphatase/Vanadium-dependent haloperoxidase"/>
    <property type="match status" value="1"/>
</dbReference>